<reference evidence="1" key="1">
    <citation type="submission" date="2022-01" db="EMBL/GenBank/DDBJ databases">
        <authorList>
            <person name="Lagorce A."/>
        </authorList>
    </citation>
    <scope>NUCLEOTIDE SEQUENCE</scope>
    <source>
        <strain evidence="1">Th15_F1_D04</strain>
    </source>
</reference>
<dbReference type="AlphaFoldDB" id="A0AAU9QBQ0"/>
<organism evidence="1 2">
    <name type="scientific">Vibrio owensii</name>
    <dbReference type="NCBI Taxonomy" id="696485"/>
    <lineage>
        <taxon>Bacteria</taxon>
        <taxon>Pseudomonadati</taxon>
        <taxon>Pseudomonadota</taxon>
        <taxon>Gammaproteobacteria</taxon>
        <taxon>Vibrionales</taxon>
        <taxon>Vibrionaceae</taxon>
        <taxon>Vibrio</taxon>
    </lineage>
</organism>
<comment type="caution">
    <text evidence="1">The sequence shown here is derived from an EMBL/GenBank/DDBJ whole genome shotgun (WGS) entry which is preliminary data.</text>
</comment>
<protein>
    <submittedName>
        <fullName evidence="1">Uncharacterized protein</fullName>
    </submittedName>
</protein>
<evidence type="ECO:0000313" key="1">
    <source>
        <dbReference type="EMBL" id="CAH1541745.1"/>
    </source>
</evidence>
<sequence>MDKVNKKDVLSNLESIVELYFNEKYNLYKLHDANGENLRKWFEFDSRSQFLEVYLDYYRNLPSLKSAIVNGCSAKFKILYESKEYELKHNHQEEFEDDKGNRRGVNNAVLSSMAVRLTFKETQLESTKSFDEVFEIVRSTKISRFGDLSIYDASLRISAYLGFEPDKVFLHAGTRAGAKFLKEKGLLPANTSLEGTLELSEFPEPVKKLNAMQLENFLCSFKDNLSQM</sequence>
<evidence type="ECO:0000313" key="2">
    <source>
        <dbReference type="Proteomes" id="UP001295420"/>
    </source>
</evidence>
<dbReference type="Proteomes" id="UP001295420">
    <property type="component" value="Unassembled WGS sequence"/>
</dbReference>
<proteinExistence type="predicted"/>
<dbReference type="EMBL" id="CAKMTQ010000067">
    <property type="protein sequence ID" value="CAH1541745.1"/>
    <property type="molecule type" value="Genomic_DNA"/>
</dbReference>
<dbReference type="RefSeq" id="WP_409932138.1">
    <property type="nucleotide sequence ID" value="NZ_CAKMTQ010000067.1"/>
</dbReference>
<gene>
    <name evidence="1" type="ORF">THF1D04_70154</name>
</gene>
<name>A0AAU9QBQ0_9VIBR</name>
<accession>A0AAU9QBQ0</accession>